<dbReference type="Pfam" id="PF01288">
    <property type="entry name" value="HPPK"/>
    <property type="match status" value="1"/>
</dbReference>
<evidence type="ECO:0000256" key="2">
    <source>
        <dbReference type="ARBA" id="ARBA00005051"/>
    </source>
</evidence>
<dbReference type="GO" id="GO:0046654">
    <property type="term" value="P:tetrahydrofolate biosynthetic process"/>
    <property type="evidence" value="ECO:0007669"/>
    <property type="project" value="UniProtKB-UniPathway"/>
</dbReference>
<dbReference type="RefSeq" id="WP_094156815.1">
    <property type="nucleotide sequence ID" value="NZ_CP020028.1"/>
</dbReference>
<dbReference type="STRING" id="172713.GCA_001705305_01512"/>
<reference evidence="10 11" key="1">
    <citation type="submission" date="2017-03" db="EMBL/GenBank/DDBJ databases">
        <title>Complete genome sequence of Paenibacillus Kribbensis producing bioflocculants.</title>
        <authorList>
            <person name="Lee H.-G."/>
            <person name="Oh H.-M."/>
        </authorList>
    </citation>
    <scope>NUCLEOTIDE SEQUENCE [LARGE SCALE GENOMIC DNA]</scope>
    <source>
        <strain evidence="10 11">AM49</strain>
    </source>
</reference>
<dbReference type="InterPro" id="IPR035907">
    <property type="entry name" value="Hppk_sf"/>
</dbReference>
<protein>
    <recommendedName>
        <fullName evidence="3">2-amino-4-hydroxy-6-hydroxymethyldihydropteridine diphosphokinase</fullName>
        <ecNumber evidence="3">2.7.6.3</ecNumber>
    </recommendedName>
</protein>
<evidence type="ECO:0000259" key="9">
    <source>
        <dbReference type="Pfam" id="PF01288"/>
    </source>
</evidence>
<dbReference type="GO" id="GO:0003848">
    <property type="term" value="F:2-amino-4-hydroxy-6-hydroxymethyldihydropteridine diphosphokinase activity"/>
    <property type="evidence" value="ECO:0007669"/>
    <property type="project" value="UniProtKB-EC"/>
</dbReference>
<dbReference type="CDD" id="cd00483">
    <property type="entry name" value="HPPK"/>
    <property type="match status" value="1"/>
</dbReference>
<evidence type="ECO:0000256" key="1">
    <source>
        <dbReference type="ARBA" id="ARBA00000198"/>
    </source>
</evidence>
<proteinExistence type="predicted"/>
<evidence type="ECO:0000256" key="4">
    <source>
        <dbReference type="ARBA" id="ARBA00022679"/>
    </source>
</evidence>
<keyword evidence="6 10" id="KW-0418">Kinase</keyword>
<dbReference type="GO" id="GO:0005524">
    <property type="term" value="F:ATP binding"/>
    <property type="evidence" value="ECO:0007669"/>
    <property type="project" value="UniProtKB-KW"/>
</dbReference>
<keyword evidence="11" id="KW-1185">Reference proteome</keyword>
<feature type="domain" description="7,8-dihydro-6-hydroxymethylpterin-pyrophosphokinase" evidence="9">
    <location>
        <begin position="13"/>
        <end position="141"/>
    </location>
</feature>
<dbReference type="GO" id="GO:0046656">
    <property type="term" value="P:folic acid biosynthetic process"/>
    <property type="evidence" value="ECO:0007669"/>
    <property type="project" value="UniProtKB-KW"/>
</dbReference>
<dbReference type="InterPro" id="IPR000550">
    <property type="entry name" value="Hppk"/>
</dbReference>
<dbReference type="EMBL" id="CP020028">
    <property type="protein sequence ID" value="ASR49677.1"/>
    <property type="molecule type" value="Genomic_DNA"/>
</dbReference>
<dbReference type="EC" id="2.7.6.3" evidence="3"/>
<evidence type="ECO:0000256" key="5">
    <source>
        <dbReference type="ARBA" id="ARBA00022741"/>
    </source>
</evidence>
<dbReference type="PANTHER" id="PTHR43071:SF1">
    <property type="entry name" value="2-AMINO-4-HYDROXY-6-HYDROXYMETHYLDIHYDROPTERIDINE PYROPHOSPHOKINASE"/>
    <property type="match status" value="1"/>
</dbReference>
<dbReference type="Gene3D" id="3.30.70.560">
    <property type="entry name" value="7,8-Dihydro-6-hydroxymethylpterin-pyrophosphokinase HPPK"/>
    <property type="match status" value="1"/>
</dbReference>
<dbReference type="Proteomes" id="UP000214666">
    <property type="component" value="Chromosome"/>
</dbReference>
<dbReference type="AlphaFoldDB" id="A0A222WT17"/>
<evidence type="ECO:0000256" key="7">
    <source>
        <dbReference type="ARBA" id="ARBA00022840"/>
    </source>
</evidence>
<keyword evidence="4" id="KW-0808">Transferase</keyword>
<dbReference type="UniPathway" id="UPA00077">
    <property type="reaction ID" value="UER00155"/>
</dbReference>
<evidence type="ECO:0000256" key="6">
    <source>
        <dbReference type="ARBA" id="ARBA00022777"/>
    </source>
</evidence>
<evidence type="ECO:0000256" key="3">
    <source>
        <dbReference type="ARBA" id="ARBA00013253"/>
    </source>
</evidence>
<comment type="pathway">
    <text evidence="2">Cofactor biosynthesis; tetrahydrofolate biosynthesis; 2-amino-4-hydroxy-6-hydroxymethyl-7,8-dihydropteridine diphosphate from 7,8-dihydroneopterin triphosphate: step 4/4.</text>
</comment>
<dbReference type="PANTHER" id="PTHR43071">
    <property type="entry name" value="2-AMINO-4-HYDROXY-6-HYDROXYMETHYLDIHYDROPTERIDINE PYROPHOSPHOKINASE"/>
    <property type="match status" value="1"/>
</dbReference>
<accession>A0A222WT17</accession>
<keyword evidence="7" id="KW-0067">ATP-binding</keyword>
<evidence type="ECO:0000256" key="8">
    <source>
        <dbReference type="ARBA" id="ARBA00022909"/>
    </source>
</evidence>
<evidence type="ECO:0000313" key="10">
    <source>
        <dbReference type="EMBL" id="ASR49677.1"/>
    </source>
</evidence>
<dbReference type="GO" id="GO:0016301">
    <property type="term" value="F:kinase activity"/>
    <property type="evidence" value="ECO:0007669"/>
    <property type="project" value="UniProtKB-KW"/>
</dbReference>
<comment type="catalytic activity">
    <reaction evidence="1">
        <text>6-hydroxymethyl-7,8-dihydropterin + ATP = (7,8-dihydropterin-6-yl)methyl diphosphate + AMP + H(+)</text>
        <dbReference type="Rhea" id="RHEA:11412"/>
        <dbReference type="ChEBI" id="CHEBI:15378"/>
        <dbReference type="ChEBI" id="CHEBI:30616"/>
        <dbReference type="ChEBI" id="CHEBI:44841"/>
        <dbReference type="ChEBI" id="CHEBI:72950"/>
        <dbReference type="ChEBI" id="CHEBI:456215"/>
        <dbReference type="EC" id="2.7.6.3"/>
    </reaction>
</comment>
<dbReference type="KEGG" id="pkb:B4V02_24885"/>
<dbReference type="NCBIfam" id="TIGR01498">
    <property type="entry name" value="folK"/>
    <property type="match status" value="1"/>
</dbReference>
<gene>
    <name evidence="10" type="ORF">B4V02_24885</name>
</gene>
<evidence type="ECO:0000313" key="11">
    <source>
        <dbReference type="Proteomes" id="UP000214666"/>
    </source>
</evidence>
<keyword evidence="8" id="KW-0289">Folate biosynthesis</keyword>
<name>A0A222WT17_9BACL</name>
<organism evidence="10 11">
    <name type="scientific">Paenibacillus kribbensis</name>
    <dbReference type="NCBI Taxonomy" id="172713"/>
    <lineage>
        <taxon>Bacteria</taxon>
        <taxon>Bacillati</taxon>
        <taxon>Bacillota</taxon>
        <taxon>Bacilli</taxon>
        <taxon>Bacillales</taxon>
        <taxon>Paenibacillaceae</taxon>
        <taxon>Paenibacillus</taxon>
    </lineage>
</organism>
<dbReference type="OrthoDB" id="9808041at2"/>
<dbReference type="SUPFAM" id="SSF55083">
    <property type="entry name" value="6-hydroxymethyl-7,8-dihydropterin pyrophosphokinase, HPPK"/>
    <property type="match status" value="1"/>
</dbReference>
<keyword evidence="5" id="KW-0547">Nucleotide-binding</keyword>
<sequence>MNAHSTSEASEAYIALGANLGEREHTLYEAITALDEHPGIRVLRCSSLYETEPVGYLDQPSFLNMTAAVATTLAPEELLAFMLEVESRLGRVRHIPNGPRTIDLDLLWMEAAQLVTPDLELPHPRMLERAFVLVPLADIVPNQDPSGLYSIVHTALNSLDGKDGIQLWKTCSWRNGSAPSESLKD</sequence>